<sequence>MPPPSKDHHHGGAHLLSSTGVALEEAPGHLVSSRPQRMRRIKIQHQQKLSLVEMTSKGCLHAVSVPDGADLSALDPHQRRTLKEERMLPNPQLTKSSVQSLSVRGTAPISSVAGGEEGPQGRPQPRVRKKMLLSPAKVPPRKMLQSNQVALQRLGRAGLRPLLHPQLWQQMSLLQSDPSNTSCVCYQVPWISILLQHSSLEHNVG</sequence>
<dbReference type="OrthoDB" id="203339at2759"/>
<accession>A0A2G9R577</accession>
<feature type="region of interest" description="Disordered" evidence="1">
    <location>
        <begin position="83"/>
        <end position="103"/>
    </location>
</feature>
<proteinExistence type="predicted"/>
<feature type="region of interest" description="Disordered" evidence="1">
    <location>
        <begin position="1"/>
        <end position="38"/>
    </location>
</feature>
<dbReference type="AlphaFoldDB" id="A0A2G9R577"/>
<organism evidence="2 3">
    <name type="scientific">Aquarana catesbeiana</name>
    <name type="common">American bullfrog</name>
    <name type="synonym">Rana catesbeiana</name>
    <dbReference type="NCBI Taxonomy" id="8400"/>
    <lineage>
        <taxon>Eukaryota</taxon>
        <taxon>Metazoa</taxon>
        <taxon>Chordata</taxon>
        <taxon>Craniata</taxon>
        <taxon>Vertebrata</taxon>
        <taxon>Euteleostomi</taxon>
        <taxon>Amphibia</taxon>
        <taxon>Batrachia</taxon>
        <taxon>Anura</taxon>
        <taxon>Neobatrachia</taxon>
        <taxon>Ranoidea</taxon>
        <taxon>Ranidae</taxon>
        <taxon>Aquarana</taxon>
    </lineage>
</organism>
<gene>
    <name evidence="2" type="ORF">AB205_0031320</name>
</gene>
<evidence type="ECO:0000313" key="2">
    <source>
        <dbReference type="EMBL" id="PIO22965.1"/>
    </source>
</evidence>
<keyword evidence="3" id="KW-1185">Reference proteome</keyword>
<protein>
    <submittedName>
        <fullName evidence="2">Uncharacterized protein</fullName>
    </submittedName>
</protein>
<feature type="compositionally biased region" description="Polar residues" evidence="1">
    <location>
        <begin position="91"/>
        <end position="103"/>
    </location>
</feature>
<evidence type="ECO:0000256" key="1">
    <source>
        <dbReference type="SAM" id="MobiDB-lite"/>
    </source>
</evidence>
<dbReference type="EMBL" id="KV972920">
    <property type="protein sequence ID" value="PIO22965.1"/>
    <property type="molecule type" value="Genomic_DNA"/>
</dbReference>
<dbReference type="Proteomes" id="UP000228934">
    <property type="component" value="Unassembled WGS sequence"/>
</dbReference>
<reference evidence="3" key="1">
    <citation type="journal article" date="2017" name="Nat. Commun.">
        <title>The North American bullfrog draft genome provides insight into hormonal regulation of long noncoding RNA.</title>
        <authorList>
            <person name="Hammond S.A."/>
            <person name="Warren R.L."/>
            <person name="Vandervalk B.P."/>
            <person name="Kucuk E."/>
            <person name="Khan H."/>
            <person name="Gibb E.A."/>
            <person name="Pandoh P."/>
            <person name="Kirk H."/>
            <person name="Zhao Y."/>
            <person name="Jones M."/>
            <person name="Mungall A.J."/>
            <person name="Coope R."/>
            <person name="Pleasance S."/>
            <person name="Moore R.A."/>
            <person name="Holt R.A."/>
            <person name="Round J.M."/>
            <person name="Ohora S."/>
            <person name="Walle B.V."/>
            <person name="Veldhoen N."/>
            <person name="Helbing C.C."/>
            <person name="Birol I."/>
        </authorList>
    </citation>
    <scope>NUCLEOTIDE SEQUENCE [LARGE SCALE GENOMIC DNA]</scope>
</reference>
<evidence type="ECO:0000313" key="3">
    <source>
        <dbReference type="Proteomes" id="UP000228934"/>
    </source>
</evidence>
<name>A0A2G9R577_AQUCT</name>